<dbReference type="Proteomes" id="UP000694412">
    <property type="component" value="Chromosome 7"/>
</dbReference>
<keyword evidence="7" id="KW-0677">Repeat</keyword>
<dbReference type="Pfam" id="PF00520">
    <property type="entry name" value="Ion_trans"/>
    <property type="match status" value="4"/>
</dbReference>
<keyword evidence="15 18" id="KW-0739">Sodium transport</keyword>
<feature type="domain" description="Ion transport" evidence="21">
    <location>
        <begin position="1138"/>
        <end position="1413"/>
    </location>
</feature>
<proteinExistence type="inferred from homology"/>
<keyword evidence="26" id="KW-1185">Reference proteome</keyword>
<name>A0A8C2U8Y3_COTJA</name>
<dbReference type="FunFam" id="1.20.120.350:FF:000004">
    <property type="entry name" value="Sodium channel protein"/>
    <property type="match status" value="1"/>
</dbReference>
<feature type="compositionally biased region" description="Basic and acidic residues" evidence="20">
    <location>
        <begin position="518"/>
        <end position="532"/>
    </location>
</feature>
<feature type="region of interest" description="Disordered" evidence="20">
    <location>
        <begin position="509"/>
        <end position="552"/>
    </location>
</feature>
<reference evidence="25" key="3">
    <citation type="submission" date="2025-09" db="UniProtKB">
        <authorList>
            <consortium name="Ensembl"/>
        </authorList>
    </citation>
    <scope>IDENTIFICATION</scope>
</reference>
<dbReference type="InterPro" id="IPR005821">
    <property type="entry name" value="Ion_trans_dom"/>
</dbReference>
<dbReference type="FunFam" id="1.20.5.1190:FF:000001">
    <property type="entry name" value="Sodium channel protein"/>
    <property type="match status" value="1"/>
</dbReference>
<feature type="transmembrane region" description="Helical" evidence="18">
    <location>
        <begin position="1380"/>
        <end position="1404"/>
    </location>
</feature>
<dbReference type="InterPro" id="IPR010526">
    <property type="entry name" value="Na_trans_assoc_dom"/>
</dbReference>
<feature type="transmembrane region" description="Helical" evidence="18">
    <location>
        <begin position="200"/>
        <end position="221"/>
    </location>
</feature>
<feature type="domain" description="Voltage-gated Na+ ion channel cytoplasmic" evidence="23">
    <location>
        <begin position="480"/>
        <end position="638"/>
    </location>
</feature>
<feature type="transmembrane region" description="Helical" evidence="18">
    <location>
        <begin position="319"/>
        <end position="346"/>
    </location>
</feature>
<feature type="compositionally biased region" description="Low complexity" evidence="20">
    <location>
        <begin position="1895"/>
        <end position="1906"/>
    </location>
</feature>
<comment type="function">
    <text evidence="18">Mediates the voltage-dependent sodium ion permeability of excitable membranes. Assuming opened or closed conformations in response to the voltage difference across the membrane, the protein forms a sodium-selective channel through which Na(+) ions may pass in accordance with their electrochemical gradient.</text>
</comment>
<comment type="caution">
    <text evidence="18">Lacks conserved residue(s) required for the propagation of feature annotation.</text>
</comment>
<feature type="transmembrane region" description="Helical" evidence="18">
    <location>
        <begin position="1179"/>
        <end position="1201"/>
    </location>
</feature>
<dbReference type="GO" id="GO:0086010">
    <property type="term" value="P:membrane depolarization during action potential"/>
    <property type="evidence" value="ECO:0007669"/>
    <property type="project" value="TreeGrafter"/>
</dbReference>
<feature type="domain" description="Ion transport" evidence="21">
    <location>
        <begin position="1461"/>
        <end position="1716"/>
    </location>
</feature>
<evidence type="ECO:0000313" key="26">
    <source>
        <dbReference type="Proteomes" id="UP000694412"/>
    </source>
</evidence>
<evidence type="ECO:0000313" key="25">
    <source>
        <dbReference type="Ensembl" id="ENSCJPP00005024285.1"/>
    </source>
</evidence>
<feature type="transmembrane region" description="Helical" evidence="18">
    <location>
        <begin position="689"/>
        <end position="707"/>
    </location>
</feature>
<sequence length="1934" mass="219433">MAQALLVPPGPESFRYFTRDSLAAIEKRSAEEKAKKPKQEHNDDDENGPKPNSDLEAGKTLPFIYGDIPPGMVSEPLEDLDPYYINKKTFIVLNKGKAIFRFSATSAFMLIMCTILTNCVFMTMSNPPDWTKNVEYTFTGIYTFESLIKILARGFCLEGFTFLRDPWNWLDFSVILMAYVTEFVDLGNISALRTFRVLRALKTITVIPGLKTIVGALIQSVKKLSDVMILTVFCLSVFALIGLQLFMGNLRNKCLHFMYSCLQQCPEGYICVKAGRNPNYGYTSFDTFSWAFLSLFRLMTQDFWENLYQLTLRAAGKTYMIFFVLVIFLGSFYLINLILAVVAMAYEEQNQATMEEAEQKEAEFQQMLEQLKKQQEEAQATAAVAAASVASRDFSGVGGLGELLESSSEASKLSSKSAKERRNRRKRRRQKEMSEAEDKGDNDKFPKSESEDSIRRKSFRFSTEGSQLTYEKRFTSPHQSLLSIRGSLFSPRRNSKTSIFSFRGRTRDIGSENDFADDEHSTLEDNESRRDSLFVPNQHGERRNSNISQASMSSRMVPALPANGKMHSAVDCNGVVSLVGGPSTLTSPTGQLLPEVIVSKQGTTTETEIRKRRLSSYQISMEMLEDSAARQRAMSIASILTNTMEELEESRQKCPPCWYKFANTFLIWDCWSPWLKVKHVVNLVVMDPFVDLAITICIVLNTLFMAMEHYPMTEQFSSVLSVGNLVFTGIFTAEMVLKIIAMDPYYYFQEGWNIFDGIIVSLSLMELGLANVEGLSVLRSFRLLRVFKLAKSWPTLNMLIKIIGNSVGALGNLTLVLAIIVFIFAVVGMQLFGKSYKECVCKISSDCELPRWHMHDFFHSFLIVFRVLCGEWIETMWDCMEVAGQTMCLIVFMLVMVIGNLVVLNLFLALLLSSFSSDNLAATDDDNEMNNLQIAVARIQKGIDYIKKKIQEFVQKAFIRKQKALEEIKALEELNNKKDSCISNHTAVEISKDMNYLKDGNGTTSGVGTGSSVEKYAVDESDYMSFINNPGLTVTVPIAVGESDFENLNTEEFSSESDMEESKQKLNASSSSEGSTVDIAPPGEGEQAEIEPEEALEPEACFTEGCVKKFPCCQVSIEDGKGKIWWNLRKTCYSIVEHNWFETFIVFMILLSSGALAFEDIYIEQRKTIKTMLEYADKVFTYIFILEMLLKWVAYGFQIYFTNAWCWLDFLIVDVSLVSLIANALGYSELGAIKSLRTLRALRPLRALSRFEGMRVVVNALVGAIPSIMNVLLVCLIFWLIFSIMGVNLFAGKFYHCVNTTTGEMFDVSDVNNYTQCEELIKNNQSARWKNVKVNFDNVGAGYLSLLQVATFKGWMDIMYAAVDSREVEDQPKYEDNLYMYLYFVIFIIFGSFFTLNLFIGVIIDNFNQQKKKISQDIFMTEEQKKYYNAMKKLGSKKPQKPIPRPVNKFQGMVFDFVTKQVFDISIMILICLNMVTMMVETDDQSKEMETILSRINLVFIILFTGEFVLKLISLRHYYFTIGWNIFDFVVVILSIVGMFLAEMIEKYFVSPTLFRVIRLARIGRILRLIKGAKGIRTLLFALMMSLPALFNIGLLLFLVMFIYAIFGMSNFAYVKREVGIDDMFNFETFGNSMICLFQITTSAGWDGLLAPILNSGEPDCDPHKDHPGSSVKGDCGNPSVGIFFFVSYIIISFLVVVNMYIAVILENFSVATEESAEPLSEDDFEMFYEVWEKFDPDATQFIEYSKLSDFAAALDPPLNIPKPNKIQLIAMDLPMVSGDRIHCLDILFAFTKRVLGESGEMDALRVQMEDRFMAANPSKVSYEPITTTLRRKQEEVSALIIQRAYRRYLLKQKVKKVSSIYNKNKNKEGDVEVIKETIIDKLNGNSTPEKTDESSSTTSPPSYDSVTKPDKEKIEKDKAEKNYKGKNVRENKK</sequence>
<feature type="compositionally biased region" description="Basic and acidic residues" evidence="20">
    <location>
        <begin position="28"/>
        <end position="41"/>
    </location>
</feature>
<keyword evidence="6 18" id="KW-0812">Transmembrane</keyword>
<keyword evidence="12 18" id="KW-0406">Ion transport</keyword>
<dbReference type="GO" id="GO:0019228">
    <property type="term" value="P:neuronal action potential"/>
    <property type="evidence" value="ECO:0007669"/>
    <property type="project" value="TreeGrafter"/>
</dbReference>
<dbReference type="InterPro" id="IPR058542">
    <property type="entry name" value="IQ_SCN5A_C"/>
</dbReference>
<evidence type="ECO:0000259" key="23">
    <source>
        <dbReference type="Pfam" id="PF11933"/>
    </source>
</evidence>
<dbReference type="FunFam" id="1.10.287.70:FF:000001">
    <property type="entry name" value="Sodium channel protein"/>
    <property type="match status" value="1"/>
</dbReference>
<feature type="domain" description="Sodium ion transport-associated" evidence="22">
    <location>
        <begin position="926"/>
        <end position="1133"/>
    </location>
</feature>
<dbReference type="InterPro" id="IPR044564">
    <property type="entry name" value="Na_chnl_inactivation_gate"/>
</dbReference>
<evidence type="ECO:0000256" key="8">
    <source>
        <dbReference type="ARBA" id="ARBA00022843"/>
    </source>
</evidence>
<evidence type="ECO:0000256" key="7">
    <source>
        <dbReference type="ARBA" id="ARBA00022737"/>
    </source>
</evidence>
<dbReference type="SMART" id="SM00015">
    <property type="entry name" value="IQ"/>
    <property type="match status" value="1"/>
</dbReference>
<dbReference type="FunFam" id="1.10.238.10:FF:000002">
    <property type="entry name" value="Sodium channel protein"/>
    <property type="match status" value="1"/>
</dbReference>
<feature type="transmembrane region" description="Helical" evidence="18">
    <location>
        <begin position="1492"/>
        <end position="1510"/>
    </location>
</feature>
<accession>A0A8C2U8Y3</accession>
<keyword evidence="16 18" id="KW-0407">Ion channel</keyword>
<evidence type="ECO:0000256" key="10">
    <source>
        <dbReference type="ARBA" id="ARBA00022989"/>
    </source>
</evidence>
<keyword evidence="13 18" id="KW-0472">Membrane</keyword>
<evidence type="ECO:0000259" key="24">
    <source>
        <dbReference type="Pfam" id="PF24609"/>
    </source>
</evidence>
<evidence type="ECO:0000259" key="21">
    <source>
        <dbReference type="Pfam" id="PF00520"/>
    </source>
</evidence>
<feature type="domain" description="Ion transport" evidence="21">
    <location>
        <begin position="109"/>
        <end position="353"/>
    </location>
</feature>
<feature type="transmembrane region" description="Helical" evidence="18">
    <location>
        <begin position="227"/>
        <end position="248"/>
    </location>
</feature>
<protein>
    <recommendedName>
        <fullName evidence="18">Sodium channel protein</fullName>
    </recommendedName>
</protein>
<dbReference type="FunFam" id="1.10.287.70:FF:000006">
    <property type="entry name" value="Sodium channel protein"/>
    <property type="match status" value="1"/>
</dbReference>
<feature type="transmembrane region" description="Helical" evidence="18">
    <location>
        <begin position="1522"/>
        <end position="1542"/>
    </location>
</feature>
<evidence type="ECO:0000256" key="14">
    <source>
        <dbReference type="ARBA" id="ARBA00023157"/>
    </source>
</evidence>
<dbReference type="GO" id="GO:0001518">
    <property type="term" value="C:voltage-gated sodium channel complex"/>
    <property type="evidence" value="ECO:0007669"/>
    <property type="project" value="UniProtKB-UniRule"/>
</dbReference>
<dbReference type="Pfam" id="PF11933">
    <property type="entry name" value="Na_trans_cytopl"/>
    <property type="match status" value="1"/>
</dbReference>
<keyword evidence="19" id="KW-0175">Coiled coil</keyword>
<keyword evidence="8" id="KW-0832">Ubl conjugation</keyword>
<dbReference type="InterPro" id="IPR001696">
    <property type="entry name" value="Na_channel_asu"/>
</dbReference>
<evidence type="ECO:0000256" key="9">
    <source>
        <dbReference type="ARBA" id="ARBA00022882"/>
    </source>
</evidence>
<evidence type="ECO:0000256" key="17">
    <source>
        <dbReference type="ARBA" id="ARBA00036239"/>
    </source>
</evidence>
<dbReference type="CDD" id="cd13433">
    <property type="entry name" value="Na_channel_gate"/>
    <property type="match status" value="1"/>
</dbReference>
<feature type="transmembrane region" description="Helical" evidence="18">
    <location>
        <begin position="1256"/>
        <end position="1282"/>
    </location>
</feature>
<feature type="compositionally biased region" description="Basic residues" evidence="20">
    <location>
        <begin position="419"/>
        <end position="430"/>
    </location>
</feature>
<dbReference type="PANTHER" id="PTHR10037:SF237">
    <property type="entry name" value="SODIUM CHANNEL PROTEIN TYPE 3 SUBUNIT ALPHA"/>
    <property type="match status" value="1"/>
</dbReference>
<dbReference type="InterPro" id="IPR027359">
    <property type="entry name" value="Volt_channel_dom_sf"/>
</dbReference>
<dbReference type="PANTHER" id="PTHR10037">
    <property type="entry name" value="VOLTAGE-GATED CATION CHANNEL CALCIUM AND SODIUM"/>
    <property type="match status" value="1"/>
</dbReference>
<feature type="region of interest" description="Disordered" evidence="20">
    <location>
        <begin position="411"/>
        <end position="458"/>
    </location>
</feature>
<keyword evidence="5" id="KW-0597">Phosphoprotein</keyword>
<dbReference type="PRINTS" id="PR00170">
    <property type="entry name" value="NACHANNEL"/>
</dbReference>
<dbReference type="FunFam" id="1.20.120.350:FF:000003">
    <property type="entry name" value="Voltage-dependent sodium channel"/>
    <property type="match status" value="1"/>
</dbReference>
<evidence type="ECO:0000259" key="22">
    <source>
        <dbReference type="Pfam" id="PF06512"/>
    </source>
</evidence>
<keyword evidence="9 18" id="KW-0851">Voltage-gated channel</keyword>
<dbReference type="SUPFAM" id="SSF81324">
    <property type="entry name" value="Voltage-gated potassium channels"/>
    <property type="match status" value="4"/>
</dbReference>
<organism evidence="25 26">
    <name type="scientific">Coturnix japonica</name>
    <name type="common">Japanese quail</name>
    <name type="synonym">Coturnix coturnix japonica</name>
    <dbReference type="NCBI Taxonomy" id="93934"/>
    <lineage>
        <taxon>Eukaryota</taxon>
        <taxon>Metazoa</taxon>
        <taxon>Chordata</taxon>
        <taxon>Craniata</taxon>
        <taxon>Vertebrata</taxon>
        <taxon>Euteleostomi</taxon>
        <taxon>Archelosauria</taxon>
        <taxon>Archosauria</taxon>
        <taxon>Dinosauria</taxon>
        <taxon>Saurischia</taxon>
        <taxon>Theropoda</taxon>
        <taxon>Coelurosauria</taxon>
        <taxon>Aves</taxon>
        <taxon>Neognathae</taxon>
        <taxon>Galloanserae</taxon>
        <taxon>Galliformes</taxon>
        <taxon>Phasianidae</taxon>
        <taxon>Perdicinae</taxon>
        <taxon>Coturnix</taxon>
    </lineage>
</organism>
<feature type="transmembrane region" description="Helical" evidence="18">
    <location>
        <begin position="1579"/>
        <end position="1607"/>
    </location>
</feature>
<evidence type="ECO:0000256" key="2">
    <source>
        <dbReference type="ARBA" id="ARBA00022448"/>
    </source>
</evidence>
<feature type="transmembrane region" description="Helical" evidence="18">
    <location>
        <begin position="98"/>
        <end position="124"/>
    </location>
</feature>
<feature type="domain" description="Ion transport" evidence="21">
    <location>
        <begin position="688"/>
        <end position="919"/>
    </location>
</feature>
<keyword evidence="14" id="KW-1015">Disulfide bond</keyword>
<evidence type="ECO:0000256" key="6">
    <source>
        <dbReference type="ARBA" id="ARBA00022692"/>
    </source>
</evidence>
<evidence type="ECO:0000256" key="12">
    <source>
        <dbReference type="ARBA" id="ARBA00023065"/>
    </source>
</evidence>
<evidence type="ECO:0000256" key="1">
    <source>
        <dbReference type="ARBA" id="ARBA00004651"/>
    </source>
</evidence>
<evidence type="ECO:0000256" key="16">
    <source>
        <dbReference type="ARBA" id="ARBA00023303"/>
    </source>
</evidence>
<dbReference type="Gene3D" id="1.20.5.1190">
    <property type="entry name" value="iswi atpase"/>
    <property type="match status" value="1"/>
</dbReference>
<feature type="transmembrane region" description="Helical" evidence="18">
    <location>
        <begin position="1683"/>
        <end position="1706"/>
    </location>
</feature>
<reference evidence="25" key="1">
    <citation type="submission" date="2015-11" db="EMBL/GenBank/DDBJ databases">
        <authorList>
            <consortium name="International Coturnix japonica Genome Analysis Consortium"/>
            <person name="Warren W."/>
            <person name="Burt D.W."/>
            <person name="Antin P.B."/>
            <person name="Lanford R."/>
            <person name="Gros J."/>
            <person name="Wilson R.K."/>
        </authorList>
    </citation>
    <scope>NUCLEOTIDE SEQUENCE [LARGE SCALE GENOMIC DNA]</scope>
</reference>
<dbReference type="PROSITE" id="PS50096">
    <property type="entry name" value="IQ"/>
    <property type="match status" value="1"/>
</dbReference>
<gene>
    <name evidence="25" type="primary">SCN3A</name>
</gene>
<dbReference type="InterPro" id="IPR024583">
    <property type="entry name" value="Na_trans_cytopl"/>
</dbReference>
<feature type="domain" description="SCN5A-like C-terminal IQ motif" evidence="24">
    <location>
        <begin position="1828"/>
        <end position="1860"/>
    </location>
</feature>
<feature type="transmembrane region" description="Helical" evidence="18">
    <location>
        <begin position="719"/>
        <end position="742"/>
    </location>
</feature>
<feature type="transmembrane region" description="Helical" evidence="18">
    <location>
        <begin position="169"/>
        <end position="188"/>
    </location>
</feature>
<dbReference type="GeneTree" id="ENSGT00940000157130"/>
<keyword evidence="2 18" id="KW-0813">Transport</keyword>
<keyword evidence="11 18" id="KW-0915">Sodium</keyword>
<evidence type="ECO:0000256" key="3">
    <source>
        <dbReference type="ARBA" id="ARBA00022461"/>
    </source>
</evidence>
<evidence type="ECO:0000256" key="5">
    <source>
        <dbReference type="ARBA" id="ARBA00022553"/>
    </source>
</evidence>
<feature type="transmembrane region" description="Helical" evidence="18">
    <location>
        <begin position="1140"/>
        <end position="1158"/>
    </location>
</feature>
<dbReference type="Gene3D" id="1.10.287.70">
    <property type="match status" value="4"/>
</dbReference>
<comment type="subcellular location">
    <subcellularLocation>
        <location evidence="1 18">Cell membrane</location>
        <topology evidence="1 18">Multi-pass membrane protein</topology>
    </subcellularLocation>
</comment>
<feature type="region of interest" description="Disordered" evidence="20">
    <location>
        <begin position="1051"/>
        <end position="1093"/>
    </location>
</feature>
<reference evidence="25" key="2">
    <citation type="submission" date="2025-08" db="UniProtKB">
        <authorList>
            <consortium name="Ensembl"/>
        </authorList>
    </citation>
    <scope>IDENTIFICATION</scope>
</reference>
<feature type="coiled-coil region" evidence="19">
    <location>
        <begin position="343"/>
        <end position="388"/>
    </location>
</feature>
<feature type="region of interest" description="Disordered" evidence="20">
    <location>
        <begin position="28"/>
        <end position="56"/>
    </location>
</feature>
<dbReference type="Gene3D" id="1.10.238.10">
    <property type="entry name" value="EF-hand"/>
    <property type="match status" value="1"/>
</dbReference>
<dbReference type="GO" id="GO:0005248">
    <property type="term" value="F:voltage-gated sodium channel activity"/>
    <property type="evidence" value="ECO:0007669"/>
    <property type="project" value="InterPro"/>
</dbReference>
<evidence type="ECO:0000256" key="19">
    <source>
        <dbReference type="SAM" id="Coils"/>
    </source>
</evidence>
<feature type="transmembrane region" description="Helical" evidence="18">
    <location>
        <begin position="889"/>
        <end position="912"/>
    </location>
</feature>
<comment type="catalytic activity">
    <reaction evidence="17">
        <text>Na(+)(in) = Na(+)(out)</text>
        <dbReference type="Rhea" id="RHEA:34963"/>
        <dbReference type="ChEBI" id="CHEBI:29101"/>
    </reaction>
</comment>
<dbReference type="Pfam" id="PF06512">
    <property type="entry name" value="Na_trans_assoc"/>
    <property type="match status" value="1"/>
</dbReference>
<dbReference type="FunFam" id="1.20.120.350:FF:000005">
    <property type="entry name" value="Sodium channel protein"/>
    <property type="match status" value="1"/>
</dbReference>
<feature type="compositionally biased region" description="Basic and acidic residues" evidence="20">
    <location>
        <begin position="431"/>
        <end position="455"/>
    </location>
</feature>
<keyword evidence="10 18" id="KW-1133">Transmembrane helix</keyword>
<dbReference type="InterPro" id="IPR043203">
    <property type="entry name" value="VGCC_Ca_Na"/>
</dbReference>
<dbReference type="FunFam" id="1.20.120.350:FF:000002">
    <property type="entry name" value="Sodium channel protein"/>
    <property type="match status" value="1"/>
</dbReference>
<dbReference type="Gene3D" id="1.20.120.350">
    <property type="entry name" value="Voltage-gated potassium channels. Chain C"/>
    <property type="match status" value="4"/>
</dbReference>
<dbReference type="Ensembl" id="ENSCJPT00005033126.1">
    <property type="protein sequence ID" value="ENSCJPP00005024285.1"/>
    <property type="gene ID" value="ENSCJPG00005015907.1"/>
</dbReference>
<comment type="similarity">
    <text evidence="18">Belongs to the sodium channel (TC 1.A.1.10) family.</text>
</comment>
<evidence type="ECO:0000256" key="4">
    <source>
        <dbReference type="ARBA" id="ARBA00022475"/>
    </source>
</evidence>
<feature type="transmembrane region" description="Helical" evidence="18">
    <location>
        <begin position="1462"/>
        <end position="1480"/>
    </location>
</feature>
<dbReference type="InterPro" id="IPR000048">
    <property type="entry name" value="IQ_motif_EF-hand-BS"/>
</dbReference>
<evidence type="ECO:0000256" key="11">
    <source>
        <dbReference type="ARBA" id="ARBA00023053"/>
    </source>
</evidence>
<feature type="compositionally biased region" description="Polar residues" evidence="20">
    <location>
        <begin position="1065"/>
        <end position="1075"/>
    </location>
</feature>
<feature type="transmembrane region" description="Helical" evidence="18">
    <location>
        <begin position="1207"/>
        <end position="1227"/>
    </location>
</feature>
<evidence type="ECO:0000256" key="15">
    <source>
        <dbReference type="ARBA" id="ARBA00023201"/>
    </source>
</evidence>
<feature type="region of interest" description="Disordered" evidence="20">
    <location>
        <begin position="1884"/>
        <end position="1934"/>
    </location>
</feature>
<evidence type="ECO:0000256" key="13">
    <source>
        <dbReference type="ARBA" id="ARBA00023136"/>
    </source>
</evidence>
<feature type="compositionally biased region" description="Basic and acidic residues" evidence="20">
    <location>
        <begin position="1908"/>
        <end position="1934"/>
    </location>
</feature>
<evidence type="ECO:0000256" key="18">
    <source>
        <dbReference type="RuleBase" id="RU361132"/>
    </source>
</evidence>
<dbReference type="Pfam" id="PF24609">
    <property type="entry name" value="IQ_SCN5A_C"/>
    <property type="match status" value="1"/>
</dbReference>
<evidence type="ECO:0000256" key="20">
    <source>
        <dbReference type="SAM" id="MobiDB-lite"/>
    </source>
</evidence>
<keyword evidence="3 18" id="KW-0894">Sodium channel</keyword>
<keyword evidence="4" id="KW-1003">Cell membrane</keyword>
<feature type="transmembrane region" description="Helical" evidence="18">
    <location>
        <begin position="799"/>
        <end position="827"/>
    </location>
</feature>